<evidence type="ECO:0000313" key="6">
    <source>
        <dbReference type="Proteomes" id="UP000199501"/>
    </source>
</evidence>
<keyword evidence="3" id="KW-0804">Transcription</keyword>
<dbReference type="GO" id="GO:0003700">
    <property type="term" value="F:DNA-binding transcription factor activity"/>
    <property type="evidence" value="ECO:0007669"/>
    <property type="project" value="InterPro"/>
</dbReference>
<gene>
    <name evidence="5" type="ORF">SAMN05216174_11524</name>
</gene>
<protein>
    <submittedName>
        <fullName evidence="5">Transcriptional regulator GlxA family, contains an amidase domain and an AraC-type DNA-binding HTH domain</fullName>
    </submittedName>
</protein>
<dbReference type="Gene3D" id="3.40.50.880">
    <property type="match status" value="1"/>
</dbReference>
<proteinExistence type="predicted"/>
<dbReference type="InterPro" id="IPR002818">
    <property type="entry name" value="DJ-1/PfpI"/>
</dbReference>
<accession>A0A1G6WIC1</accession>
<dbReference type="STRING" id="1271860.SAMN05216174_11524"/>
<dbReference type="EMBL" id="FMZZ01000015">
    <property type="protein sequence ID" value="SDD65632.1"/>
    <property type="molecule type" value="Genomic_DNA"/>
</dbReference>
<dbReference type="PANTHER" id="PTHR43130">
    <property type="entry name" value="ARAC-FAMILY TRANSCRIPTIONAL REGULATOR"/>
    <property type="match status" value="1"/>
</dbReference>
<reference evidence="6" key="1">
    <citation type="submission" date="2016-10" db="EMBL/GenBank/DDBJ databases">
        <authorList>
            <person name="Varghese N."/>
            <person name="Submissions S."/>
        </authorList>
    </citation>
    <scope>NUCLEOTIDE SEQUENCE [LARGE SCALE GENOMIC DNA]</scope>
    <source>
        <strain evidence="6">IBRC-M 10403</strain>
    </source>
</reference>
<organism evidence="5 6">
    <name type="scientific">Actinokineospora iranica</name>
    <dbReference type="NCBI Taxonomy" id="1271860"/>
    <lineage>
        <taxon>Bacteria</taxon>
        <taxon>Bacillati</taxon>
        <taxon>Actinomycetota</taxon>
        <taxon>Actinomycetes</taxon>
        <taxon>Pseudonocardiales</taxon>
        <taxon>Pseudonocardiaceae</taxon>
        <taxon>Actinokineospora</taxon>
    </lineage>
</organism>
<dbReference type="InterPro" id="IPR009057">
    <property type="entry name" value="Homeodomain-like_sf"/>
</dbReference>
<dbReference type="PROSITE" id="PS00041">
    <property type="entry name" value="HTH_ARAC_FAMILY_1"/>
    <property type="match status" value="1"/>
</dbReference>
<evidence type="ECO:0000256" key="3">
    <source>
        <dbReference type="ARBA" id="ARBA00023163"/>
    </source>
</evidence>
<sequence length="316" mass="33497">MRNTGKGSGRVVVVVVPEVNLLDLAGPVQVFDTAAHLGGDYRLEHVGASAGATSAQGLALAGLAPLPSLAAGDLVLIPGPRLRADGPLAPAAVVDWLRAERNSGARFASVCSGAAVLGEAGLLDGRRCTTHWDLIEPMRRRYPNAHVQEAVLYVHDGPVSTSAGIASGVDLALSLVERDHGPTLTAAVARHLVVYLRRDGTRSQLSPFLCDRGHLDSAVHRVQDHIAAHLDARHTLADLAEVAHLSPRGLTRAFTTAIGMTPLAYRQRLRLDLASILLTETDLPVEAVATRCGFGDARHLRRLYAARFGTSPAAHR</sequence>
<dbReference type="SUPFAM" id="SSF52317">
    <property type="entry name" value="Class I glutamine amidotransferase-like"/>
    <property type="match status" value="1"/>
</dbReference>
<keyword evidence="1" id="KW-0805">Transcription regulation</keyword>
<dbReference type="Gene3D" id="1.10.10.60">
    <property type="entry name" value="Homeodomain-like"/>
    <property type="match status" value="1"/>
</dbReference>
<dbReference type="SUPFAM" id="SSF46689">
    <property type="entry name" value="Homeodomain-like"/>
    <property type="match status" value="2"/>
</dbReference>
<dbReference type="InterPro" id="IPR029062">
    <property type="entry name" value="Class_I_gatase-like"/>
</dbReference>
<dbReference type="Pfam" id="PF12833">
    <property type="entry name" value="HTH_18"/>
    <property type="match status" value="1"/>
</dbReference>
<evidence type="ECO:0000256" key="1">
    <source>
        <dbReference type="ARBA" id="ARBA00023015"/>
    </source>
</evidence>
<dbReference type="GO" id="GO:0043565">
    <property type="term" value="F:sequence-specific DNA binding"/>
    <property type="evidence" value="ECO:0007669"/>
    <property type="project" value="InterPro"/>
</dbReference>
<evidence type="ECO:0000259" key="4">
    <source>
        <dbReference type="PROSITE" id="PS01124"/>
    </source>
</evidence>
<dbReference type="PROSITE" id="PS01124">
    <property type="entry name" value="HTH_ARAC_FAMILY_2"/>
    <property type="match status" value="1"/>
</dbReference>
<feature type="domain" description="HTH araC/xylS-type" evidence="4">
    <location>
        <begin position="220"/>
        <end position="316"/>
    </location>
</feature>
<keyword evidence="2 5" id="KW-0238">DNA-binding</keyword>
<dbReference type="AlphaFoldDB" id="A0A1G6WIC1"/>
<dbReference type="InterPro" id="IPR052158">
    <property type="entry name" value="INH-QAR"/>
</dbReference>
<dbReference type="InterPro" id="IPR018060">
    <property type="entry name" value="HTH_AraC"/>
</dbReference>
<dbReference type="CDD" id="cd03137">
    <property type="entry name" value="GATase1_AraC_1"/>
    <property type="match status" value="1"/>
</dbReference>
<dbReference type="InterPro" id="IPR018062">
    <property type="entry name" value="HTH_AraC-typ_CS"/>
</dbReference>
<keyword evidence="6" id="KW-1185">Reference proteome</keyword>
<name>A0A1G6WIC1_9PSEU</name>
<dbReference type="SMART" id="SM00342">
    <property type="entry name" value="HTH_ARAC"/>
    <property type="match status" value="1"/>
</dbReference>
<dbReference type="OrthoDB" id="4350011at2"/>
<dbReference type="RefSeq" id="WP_091455742.1">
    <property type="nucleotide sequence ID" value="NZ_FMZZ01000015.1"/>
</dbReference>
<evidence type="ECO:0000313" key="5">
    <source>
        <dbReference type="EMBL" id="SDD65632.1"/>
    </source>
</evidence>
<dbReference type="Pfam" id="PF01965">
    <property type="entry name" value="DJ-1_PfpI"/>
    <property type="match status" value="1"/>
</dbReference>
<dbReference type="PANTHER" id="PTHR43130:SF3">
    <property type="entry name" value="HTH-TYPE TRANSCRIPTIONAL REGULATOR RV1931C"/>
    <property type="match status" value="1"/>
</dbReference>
<dbReference type="Proteomes" id="UP000199501">
    <property type="component" value="Unassembled WGS sequence"/>
</dbReference>
<evidence type="ECO:0000256" key="2">
    <source>
        <dbReference type="ARBA" id="ARBA00023125"/>
    </source>
</evidence>